<feature type="chain" id="PRO_5045311431" evidence="3">
    <location>
        <begin position="32"/>
        <end position="904"/>
    </location>
</feature>
<dbReference type="PROSITE" id="PS50835">
    <property type="entry name" value="IG_LIKE"/>
    <property type="match status" value="2"/>
</dbReference>
<keyword evidence="2" id="KW-1133">Transmembrane helix</keyword>
<feature type="domain" description="Ig-like" evidence="4">
    <location>
        <begin position="474"/>
        <end position="568"/>
    </location>
</feature>
<evidence type="ECO:0000313" key="5">
    <source>
        <dbReference type="Proteomes" id="UP000694888"/>
    </source>
</evidence>
<evidence type="ECO:0000259" key="4">
    <source>
        <dbReference type="PROSITE" id="PS50835"/>
    </source>
</evidence>
<evidence type="ECO:0000256" key="2">
    <source>
        <dbReference type="SAM" id="Phobius"/>
    </source>
</evidence>
<keyword evidence="2" id="KW-0472">Membrane</keyword>
<feature type="compositionally biased region" description="Basic and acidic residues" evidence="1">
    <location>
        <begin position="892"/>
        <end position="904"/>
    </location>
</feature>
<feature type="region of interest" description="Disordered" evidence="1">
    <location>
        <begin position="851"/>
        <end position="904"/>
    </location>
</feature>
<dbReference type="Gene3D" id="2.60.40.10">
    <property type="entry name" value="Immunoglobulins"/>
    <property type="match status" value="1"/>
</dbReference>
<keyword evidence="2" id="KW-0812">Transmembrane</keyword>
<dbReference type="Proteomes" id="UP000694888">
    <property type="component" value="Unplaced"/>
</dbReference>
<accession>A0ABM0ZZJ3</accession>
<feature type="transmembrane region" description="Helical" evidence="2">
    <location>
        <begin position="787"/>
        <end position="810"/>
    </location>
</feature>
<protein>
    <submittedName>
        <fullName evidence="6">Uncharacterized protein LOC101859704</fullName>
    </submittedName>
</protein>
<feature type="domain" description="Ig-like" evidence="4">
    <location>
        <begin position="27"/>
        <end position="133"/>
    </location>
</feature>
<proteinExistence type="predicted"/>
<feature type="compositionally biased region" description="Pro residues" evidence="1">
    <location>
        <begin position="881"/>
        <end position="890"/>
    </location>
</feature>
<feature type="region of interest" description="Disordered" evidence="1">
    <location>
        <begin position="517"/>
        <end position="538"/>
    </location>
</feature>
<feature type="signal peptide" evidence="3">
    <location>
        <begin position="1"/>
        <end position="31"/>
    </location>
</feature>
<evidence type="ECO:0000256" key="1">
    <source>
        <dbReference type="SAM" id="MobiDB-lite"/>
    </source>
</evidence>
<evidence type="ECO:0000313" key="6">
    <source>
        <dbReference type="RefSeq" id="XP_012937757.1"/>
    </source>
</evidence>
<keyword evidence="5" id="KW-1185">Reference proteome</keyword>
<gene>
    <name evidence="6" type="primary">LOC101859704</name>
</gene>
<dbReference type="RefSeq" id="XP_012937757.1">
    <property type="nucleotide sequence ID" value="XM_013082303.2"/>
</dbReference>
<sequence length="904" mass="97034">MASKRLFGLDEAASVVHLSVLLLVLIPSVVSLCGPVEEKTPTDVTCEVTAPESTTILWKYELDNGFVSGPVATCDLGQSCDVPASSYSAKVELVTGDRYNSTLSIPSVARTKYKWVCQFSNGTAVDDCELEVYTKPDVPKIDEPQLLNSTHLRLFAYSQRAYPSAKCLFYLRELQGEETRLPDEGVRYTTIPIGSDGDVIVECELMLPVTFVSAAIPSFKVTMYPDFTDSRPADGVNSSYTVPISGLDQGLVCDPVLEDTDRQFRCSALTANITWQYTVDNLQFVPLSTCSGPTGGCIDESPSHASAEISSEDQFGYYSTLTLHGINRAWLPSGANLSCVSGNSNVISFCKLHIVTKPSPPVCENPQLSPNQKSLSVTCDVAEVFPEATCNFDILSGNITFTVTSPGVHQAFNNSAGATSYSLTCVLNINLRELGTGSHRFRVEVIPDLADVKLYPEPYSSKSAFTGPVTLSLPEAEIESGCLAGGQKENLNDGYIRAGSSASCECRLTTVGFPPGSVQWDSPGGQQEGQPNNNDSVSTLLIDSSHLGTYTCTTQTALSYLSPGKTFTPELAFGPSIATIRRTDGGTDVSFDVCLPTADNLTVICAVEQSNVNPKPIFTVKVVDDQTLVDGEFGQEVVSRFEYRHTFLPKGGLQSIACEAHNSKFPDISANASFQVIVRVPPPGQPAITVGGKSGGEITVKPDSPVEVKCHVQGGFPPVDDVTLACGSSGRTTSVGDSASHVITLHEGGASVLCTCTATHSTNCYARTSEVRLTPEGPQTSGSDLDIAVIAGAAGGGVVILLIVVSTICVCRYRRKYKEAVASKPDGDYDPMRSSRHDWDNPYLEPEIYDTIKDDGYEVPPDPEDPSSNTFTSDYIDVIEPPLPPPPPPHRSFKEKENDYLFPI</sequence>
<organism evidence="5 6">
    <name type="scientific">Aplysia californica</name>
    <name type="common">California sea hare</name>
    <dbReference type="NCBI Taxonomy" id="6500"/>
    <lineage>
        <taxon>Eukaryota</taxon>
        <taxon>Metazoa</taxon>
        <taxon>Spiralia</taxon>
        <taxon>Lophotrochozoa</taxon>
        <taxon>Mollusca</taxon>
        <taxon>Gastropoda</taxon>
        <taxon>Heterobranchia</taxon>
        <taxon>Euthyneura</taxon>
        <taxon>Tectipleura</taxon>
        <taxon>Aplysiida</taxon>
        <taxon>Aplysioidea</taxon>
        <taxon>Aplysiidae</taxon>
        <taxon>Aplysia</taxon>
    </lineage>
</organism>
<dbReference type="GeneID" id="101859704"/>
<name>A0ABM0ZZJ3_APLCA</name>
<dbReference type="InterPro" id="IPR013783">
    <property type="entry name" value="Ig-like_fold"/>
</dbReference>
<evidence type="ECO:0000256" key="3">
    <source>
        <dbReference type="SAM" id="SignalP"/>
    </source>
</evidence>
<dbReference type="InterPro" id="IPR007110">
    <property type="entry name" value="Ig-like_dom"/>
</dbReference>
<keyword evidence="3" id="KW-0732">Signal</keyword>
<reference evidence="6" key="1">
    <citation type="submission" date="2025-08" db="UniProtKB">
        <authorList>
            <consortium name="RefSeq"/>
        </authorList>
    </citation>
    <scope>IDENTIFICATION</scope>
</reference>
<feature type="compositionally biased region" description="Polar residues" evidence="1">
    <location>
        <begin position="524"/>
        <end position="538"/>
    </location>
</feature>